<name>D3SYE0_NATMM</name>
<dbReference type="Proteomes" id="UP000011543">
    <property type="component" value="Unassembled WGS sequence"/>
</dbReference>
<reference evidence="4" key="1">
    <citation type="submission" date="2010-02" db="EMBL/GenBank/DDBJ databases">
        <title>Complete sequence of chromosome of Natrialba magadii ATCC 43099.</title>
        <authorList>
            <consortium name="US DOE Joint Genome Institute"/>
            <person name="Lucas S."/>
            <person name="Copeland A."/>
            <person name="Lapidus A."/>
            <person name="Cheng J.-F."/>
            <person name="Bruce D."/>
            <person name="Goodwin L."/>
            <person name="Pitluck S."/>
            <person name="Davenport K."/>
            <person name="Saunders E."/>
            <person name="Detter J.C."/>
            <person name="Han C."/>
            <person name="Tapia R."/>
            <person name="Land M."/>
            <person name="Hauser L."/>
            <person name="Kyrpides N."/>
            <person name="Mikhailova N."/>
            <person name="De Castro R.E."/>
            <person name="Maupin-Furlow J.A."/>
            <person name="Woyke T."/>
        </authorList>
    </citation>
    <scope>NUCLEOTIDE SEQUENCE [LARGE SCALE GENOMIC DNA]</scope>
    <source>
        <strain evidence="4">ATCC 43099 / DSM 3394 / CCM 3739 / CIP 104546 / IAM 13178 / JCM 8861 / NBRC 102185 / NCIMB 2190 / MS3</strain>
    </source>
</reference>
<keyword evidence="4" id="KW-1185">Reference proteome</keyword>
<proteinExistence type="predicted"/>
<evidence type="ECO:0000313" key="5">
    <source>
        <dbReference type="Proteomes" id="UP000011543"/>
    </source>
</evidence>
<dbReference type="eggNOG" id="arCOG11192">
    <property type="taxonomic scope" value="Archaea"/>
</dbReference>
<keyword evidence="1" id="KW-0472">Membrane</keyword>
<dbReference type="PaxDb" id="547559-Nmag_2551"/>
<evidence type="ECO:0000313" key="4">
    <source>
        <dbReference type="Proteomes" id="UP000001879"/>
    </source>
</evidence>
<dbReference type="RefSeq" id="WP_004215256.1">
    <property type="nucleotide sequence ID" value="NC_013922.1"/>
</dbReference>
<feature type="transmembrane region" description="Helical" evidence="1">
    <location>
        <begin position="24"/>
        <end position="46"/>
    </location>
</feature>
<dbReference type="HOGENOM" id="CLU_217074_0_0_2"/>
<reference evidence="2 4" key="2">
    <citation type="journal article" date="2012" name="BMC Genomics">
        <title>A comparative genomics perspective on the genetic content of the alkaliphilic haloarchaeon Natrialba magadii ATCC 43099T.</title>
        <authorList>
            <person name="Siddaramappa S."/>
            <person name="Challacombe J.F."/>
            <person name="Decastro R.E."/>
            <person name="Pfeiffer F."/>
            <person name="Sastre D.E."/>
            <person name="Gimenez M.I."/>
            <person name="Paggi R.A."/>
            <person name="Detter J.C."/>
            <person name="Davenport K.W."/>
            <person name="Goodwin L.A."/>
            <person name="Kyrpides N."/>
            <person name="Tapia R."/>
            <person name="Pitluck S."/>
            <person name="Lucas S."/>
            <person name="Woyke T."/>
            <person name="Maupin-Furlow J.A."/>
        </authorList>
    </citation>
    <scope>NUCLEOTIDE SEQUENCE [LARGE SCALE GENOMIC DNA]</scope>
    <source>
        <strain evidence="2">ATCC 43099</strain>
        <strain evidence="4">ATCC 43099 / DSM 3394 / CCM 3739 / CIP 104546 / IAM 13178 / JCM 8861 / NBRC 102185 / NCIMB 2190 / MS3</strain>
    </source>
</reference>
<evidence type="ECO:0000313" key="3">
    <source>
        <dbReference type="EMBL" id="ELY30892.1"/>
    </source>
</evidence>
<sequence>MNGESRLPSLVAVRSRWNALERDWQSVVVGALIVAFVSVLDVHIPWTWSW</sequence>
<protein>
    <submittedName>
        <fullName evidence="2">Uncharacterized protein</fullName>
    </submittedName>
</protein>
<keyword evidence="1" id="KW-0812">Transmembrane</keyword>
<evidence type="ECO:0000256" key="1">
    <source>
        <dbReference type="SAM" id="Phobius"/>
    </source>
</evidence>
<accession>D3SYE0</accession>
<evidence type="ECO:0000313" key="2">
    <source>
        <dbReference type="EMBL" id="ADD06111.1"/>
    </source>
</evidence>
<dbReference type="EMBL" id="AOHS01000029">
    <property type="protein sequence ID" value="ELY30892.1"/>
    <property type="molecule type" value="Genomic_DNA"/>
</dbReference>
<dbReference type="GeneID" id="58983560"/>
<organism evidence="2 4">
    <name type="scientific">Natrialba magadii (strain ATCC 43099 / DSM 3394 / CCM 3739 / CIP 104546 / IAM 13178 / JCM 8861 / NBRC 102185 / NCIMB 2190 / MS3)</name>
    <name type="common">Natronobacterium magadii</name>
    <dbReference type="NCBI Taxonomy" id="547559"/>
    <lineage>
        <taxon>Archaea</taxon>
        <taxon>Methanobacteriati</taxon>
        <taxon>Methanobacteriota</taxon>
        <taxon>Stenosarchaea group</taxon>
        <taxon>Halobacteria</taxon>
        <taxon>Halobacteriales</taxon>
        <taxon>Natrialbaceae</taxon>
        <taxon>Natrialba</taxon>
    </lineage>
</organism>
<dbReference type="STRING" id="547559.Nmag_2551"/>
<dbReference type="Proteomes" id="UP000001879">
    <property type="component" value="Chromosome"/>
</dbReference>
<dbReference type="AlphaFoldDB" id="D3SYE0"/>
<keyword evidence="1" id="KW-1133">Transmembrane helix</keyword>
<gene>
    <name evidence="2" type="ordered locus">Nmag_2551</name>
    <name evidence="3" type="ORF">C500_07638</name>
</gene>
<dbReference type="KEGG" id="nmg:Nmag_2551"/>
<reference evidence="3 5" key="3">
    <citation type="journal article" date="2014" name="PLoS Genet.">
        <title>Phylogenetically driven sequencing of extremely halophilic archaea reveals strategies for static and dynamic osmo-response.</title>
        <authorList>
            <person name="Becker E.A."/>
            <person name="Seitzer P.M."/>
            <person name="Tritt A."/>
            <person name="Larsen D."/>
            <person name="Krusor M."/>
            <person name="Yao A.I."/>
            <person name="Wu D."/>
            <person name="Madern D."/>
            <person name="Eisen J.A."/>
            <person name="Darling A.E."/>
            <person name="Facciotti M.T."/>
        </authorList>
    </citation>
    <scope>NUCLEOTIDE SEQUENCE [LARGE SCALE GENOMIC DNA]</scope>
    <source>
        <strain evidence="5">ATCC 43099 / DSM 3394 / CCM 3739 / CIP 104546 / IAM 13178 / JCM 8861 / NBRC 102185 / NCIMB 2190 / MS3</strain>
        <strain evidence="3">MS-3</strain>
    </source>
</reference>
<dbReference type="PATRIC" id="fig|547559.17.peg.1494"/>
<dbReference type="EMBL" id="CP001932">
    <property type="protein sequence ID" value="ADD06111.1"/>
    <property type="molecule type" value="Genomic_DNA"/>
</dbReference>
<reference evidence="2" key="4">
    <citation type="submission" date="2016-09" db="EMBL/GenBank/DDBJ databases">
        <authorList>
            <person name="Pfeiffer F."/>
        </authorList>
    </citation>
    <scope>NUCLEOTIDE SEQUENCE</scope>
    <source>
        <strain evidence="2">ATCC 43099</strain>
    </source>
</reference>
<dbReference type="OrthoDB" id="180691at2157"/>